<evidence type="ECO:0000313" key="2">
    <source>
        <dbReference type="EMBL" id="KAL3283300.1"/>
    </source>
</evidence>
<gene>
    <name evidence="2" type="ORF">HHI36_006448</name>
</gene>
<keyword evidence="3" id="KW-1185">Reference proteome</keyword>
<evidence type="ECO:0000256" key="1">
    <source>
        <dbReference type="SAM" id="MobiDB-lite"/>
    </source>
</evidence>
<proteinExistence type="predicted"/>
<dbReference type="AlphaFoldDB" id="A0ABD2NXE0"/>
<protein>
    <submittedName>
        <fullName evidence="2">Uncharacterized protein</fullName>
    </submittedName>
</protein>
<reference evidence="2 3" key="1">
    <citation type="journal article" date="2021" name="BMC Biol.">
        <title>Horizontally acquired antibacterial genes associated with adaptive radiation of ladybird beetles.</title>
        <authorList>
            <person name="Li H.S."/>
            <person name="Tang X.F."/>
            <person name="Huang Y.H."/>
            <person name="Xu Z.Y."/>
            <person name="Chen M.L."/>
            <person name="Du X.Y."/>
            <person name="Qiu B.Y."/>
            <person name="Chen P.T."/>
            <person name="Zhang W."/>
            <person name="Slipinski A."/>
            <person name="Escalona H.E."/>
            <person name="Waterhouse R.M."/>
            <person name="Zwick A."/>
            <person name="Pang H."/>
        </authorList>
    </citation>
    <scope>NUCLEOTIDE SEQUENCE [LARGE SCALE GENOMIC DNA]</scope>
    <source>
        <strain evidence="2">SYSU2018</strain>
    </source>
</reference>
<accession>A0ABD2NXE0</accession>
<feature type="region of interest" description="Disordered" evidence="1">
    <location>
        <begin position="32"/>
        <end position="58"/>
    </location>
</feature>
<name>A0ABD2NXE0_9CUCU</name>
<sequence>VDGDTDTPAVQEDFKNVIRDLVAYIKNNQVPQPQENHSQHHLNGNAIPVQNGFVPNGHASHATEVEDLEREPLETISQRVGNGIHKAVPNGISNGHVSNGVANGVANGMHHMTNGHMANGREAKKMVKNVANGGLPSYTSLANDRLIHNEVTYMDTHI</sequence>
<feature type="non-terminal residue" evidence="2">
    <location>
        <position position="1"/>
    </location>
</feature>
<comment type="caution">
    <text evidence="2">The sequence shown here is derived from an EMBL/GenBank/DDBJ whole genome shotgun (WGS) entry which is preliminary data.</text>
</comment>
<organism evidence="2 3">
    <name type="scientific">Cryptolaemus montrouzieri</name>
    <dbReference type="NCBI Taxonomy" id="559131"/>
    <lineage>
        <taxon>Eukaryota</taxon>
        <taxon>Metazoa</taxon>
        <taxon>Ecdysozoa</taxon>
        <taxon>Arthropoda</taxon>
        <taxon>Hexapoda</taxon>
        <taxon>Insecta</taxon>
        <taxon>Pterygota</taxon>
        <taxon>Neoptera</taxon>
        <taxon>Endopterygota</taxon>
        <taxon>Coleoptera</taxon>
        <taxon>Polyphaga</taxon>
        <taxon>Cucujiformia</taxon>
        <taxon>Coccinelloidea</taxon>
        <taxon>Coccinellidae</taxon>
        <taxon>Scymninae</taxon>
        <taxon>Scymnini</taxon>
        <taxon>Cryptolaemus</taxon>
    </lineage>
</organism>
<evidence type="ECO:0000313" key="3">
    <source>
        <dbReference type="Proteomes" id="UP001516400"/>
    </source>
</evidence>
<dbReference type="EMBL" id="JABFTP020000144">
    <property type="protein sequence ID" value="KAL3283300.1"/>
    <property type="molecule type" value="Genomic_DNA"/>
</dbReference>
<dbReference type="Proteomes" id="UP001516400">
    <property type="component" value="Unassembled WGS sequence"/>
</dbReference>